<feature type="region of interest" description="Disordered" evidence="1">
    <location>
        <begin position="780"/>
        <end position="813"/>
    </location>
</feature>
<feature type="domain" description="Vps53 N-terminal" evidence="2">
    <location>
        <begin position="33"/>
        <end position="416"/>
    </location>
</feature>
<comment type="caution">
    <text evidence="3">The sequence shown here is derived from an EMBL/GenBank/DDBJ whole genome shotgun (WGS) entry which is preliminary data.</text>
</comment>
<reference evidence="3 4" key="1">
    <citation type="submission" date="2024-03" db="EMBL/GenBank/DDBJ databases">
        <title>Aureococcus anophagefferens CCMP1851 and Kratosvirus quantuckense: Draft genome of a second virus-susceptible host strain in the model system.</title>
        <authorList>
            <person name="Chase E."/>
            <person name="Truchon A.R."/>
            <person name="Schepens W."/>
            <person name="Wilhelm S.W."/>
        </authorList>
    </citation>
    <scope>NUCLEOTIDE SEQUENCE [LARGE SCALE GENOMIC DNA]</scope>
    <source>
        <strain evidence="3 4">CCMP1851</strain>
    </source>
</reference>
<dbReference type="Pfam" id="PF04100">
    <property type="entry name" value="Vps53_N"/>
    <property type="match status" value="1"/>
</dbReference>
<dbReference type="PANTHER" id="PTHR12820:SF0">
    <property type="entry name" value="VACUOLAR PROTEIN SORTING-ASSOCIATED PROTEIN 53 HOMOLOG"/>
    <property type="match status" value="1"/>
</dbReference>
<evidence type="ECO:0000313" key="4">
    <source>
        <dbReference type="Proteomes" id="UP001363151"/>
    </source>
</evidence>
<sequence length="825" mass="88888">MAPASVVVPPLGDDVEATMSEVLPSADPLDATDFDVVDYLNAQFPSERSIPRLDPFIKDVTLQIASLDDEISRAVHAQAEAGARAARDIADARAAMAELEGKVGLIRSKAEESEAIVADICKDIKRLDRAKRNLQSTITALKRMHMLTSAVDQLRLAAGDGRYGESATLLEAVGHLLEYFAPYGDVPRIADLNGEVAAIRASLETEVRGAFEKASLLSETSTLGDAGELDTIREACLVVDALGGAARDDQVKAFVDRQLAPYGDLFPRGGDASRLDDAERRFAWIRRVLRSLEQTYGASLPRHWQVERRLVLGFVAATREMFLEILSSGGEETRAVAVVLKALQKSLVFEKEAQARFDERGRAVDEHAYESWPAGKAVAETAVAGALSGVFDPFMDPYVQLEKSNMDDMMAKVTAEEAVDRDGALPVLSSSVHMFAYVKTSVRRCTALTTGQTFFKLYGAFCECLRGYAARLSGLVEIEDAGKSPTAAKAETKGARLMREFRGARGSSPEPGAETDGAASGIIRDCEAACYALNTAEYCAETVGQLGDIVRGKIDAPYADRVDLEPVADAFHDVIAKAVTRLVASLERALEPALRGFSAIAWGAVEEVDEESPYVRLLANGVRSVVPLVRGLLGRLYFRNFCDKFVASFLPTFHDRVRGAKKISEMGTHQLLLDLHSVKPALLQLPNARKLPEDGGDDKAGGDDGGAPPPPAYVKFVTARLGDVERLLKLVGTPDDMLVERFKIMWPDGTADDLAAVMALKDVKKADRDHLMGTFGAAPGAEAAKRAKTPPPAKAAASSSPPPTAGTTMDRLGTKMREGFSKGLF</sequence>
<dbReference type="InterPro" id="IPR007234">
    <property type="entry name" value="Vps53_N"/>
</dbReference>
<organism evidence="3 4">
    <name type="scientific">Aureococcus anophagefferens</name>
    <name type="common">Harmful bloom alga</name>
    <dbReference type="NCBI Taxonomy" id="44056"/>
    <lineage>
        <taxon>Eukaryota</taxon>
        <taxon>Sar</taxon>
        <taxon>Stramenopiles</taxon>
        <taxon>Ochrophyta</taxon>
        <taxon>Pelagophyceae</taxon>
        <taxon>Pelagomonadales</taxon>
        <taxon>Pelagomonadaceae</taxon>
        <taxon>Aureococcus</taxon>
    </lineage>
</organism>
<dbReference type="InterPro" id="IPR039766">
    <property type="entry name" value="Vps53"/>
</dbReference>
<name>A0ABR1GFX6_AURAN</name>
<proteinExistence type="predicted"/>
<accession>A0ABR1GFX6</accession>
<dbReference type="Proteomes" id="UP001363151">
    <property type="component" value="Unassembled WGS sequence"/>
</dbReference>
<feature type="region of interest" description="Disordered" evidence="1">
    <location>
        <begin position="688"/>
        <end position="709"/>
    </location>
</feature>
<evidence type="ECO:0000256" key="1">
    <source>
        <dbReference type="SAM" id="MobiDB-lite"/>
    </source>
</evidence>
<feature type="compositionally biased region" description="Basic and acidic residues" evidence="1">
    <location>
        <begin position="690"/>
        <end position="702"/>
    </location>
</feature>
<evidence type="ECO:0000259" key="2">
    <source>
        <dbReference type="Pfam" id="PF04100"/>
    </source>
</evidence>
<dbReference type="EMBL" id="JBBJCI010000014">
    <property type="protein sequence ID" value="KAK7254867.1"/>
    <property type="molecule type" value="Genomic_DNA"/>
</dbReference>
<evidence type="ECO:0000313" key="3">
    <source>
        <dbReference type="EMBL" id="KAK7254867.1"/>
    </source>
</evidence>
<protein>
    <submittedName>
        <fullName evidence="3">Retrograde transport protein</fullName>
    </submittedName>
</protein>
<gene>
    <name evidence="3" type="primary">VPS53</name>
    <name evidence="3" type="ORF">SO694_00135042</name>
</gene>
<dbReference type="PANTHER" id="PTHR12820">
    <property type="entry name" value="VACUOLAR SORTING PROTEIN 53"/>
    <property type="match status" value="1"/>
</dbReference>
<keyword evidence="4" id="KW-1185">Reference proteome</keyword>